<dbReference type="PANTHER" id="PTHR45914">
    <property type="entry name" value="TRANSCRIPTION FACTOR HEC3-RELATED"/>
    <property type="match status" value="1"/>
</dbReference>
<evidence type="ECO:0000256" key="1">
    <source>
        <dbReference type="ARBA" id="ARBA00004123"/>
    </source>
</evidence>
<evidence type="ECO:0000313" key="9">
    <source>
        <dbReference type="Proteomes" id="UP000238479"/>
    </source>
</evidence>
<protein>
    <submittedName>
        <fullName evidence="8">Putative adenylylsulfatase transcription factor bHLH family</fullName>
        <ecNumber evidence="8">3.6.2.1</ecNumber>
    </submittedName>
</protein>
<organism evidence="8 9">
    <name type="scientific">Rosa chinensis</name>
    <name type="common">China rose</name>
    <dbReference type="NCBI Taxonomy" id="74649"/>
    <lineage>
        <taxon>Eukaryota</taxon>
        <taxon>Viridiplantae</taxon>
        <taxon>Streptophyta</taxon>
        <taxon>Embryophyta</taxon>
        <taxon>Tracheophyta</taxon>
        <taxon>Spermatophyta</taxon>
        <taxon>Magnoliopsida</taxon>
        <taxon>eudicotyledons</taxon>
        <taxon>Gunneridae</taxon>
        <taxon>Pentapetalae</taxon>
        <taxon>rosids</taxon>
        <taxon>fabids</taxon>
        <taxon>Rosales</taxon>
        <taxon>Rosaceae</taxon>
        <taxon>Rosoideae</taxon>
        <taxon>Rosoideae incertae sedis</taxon>
        <taxon>Rosa</taxon>
    </lineage>
</organism>
<dbReference type="CDD" id="cd11454">
    <property type="entry name" value="bHLH_AtIND_like"/>
    <property type="match status" value="1"/>
</dbReference>
<keyword evidence="3" id="KW-0238">DNA-binding</keyword>
<dbReference type="GO" id="GO:0003677">
    <property type="term" value="F:DNA binding"/>
    <property type="evidence" value="ECO:0007669"/>
    <property type="project" value="UniProtKB-KW"/>
</dbReference>
<proteinExistence type="predicted"/>
<dbReference type="InterPro" id="IPR036638">
    <property type="entry name" value="HLH_DNA-bd_sf"/>
</dbReference>
<dbReference type="InterPro" id="IPR011598">
    <property type="entry name" value="bHLH_dom"/>
</dbReference>
<dbReference type="PROSITE" id="PS50888">
    <property type="entry name" value="BHLH"/>
    <property type="match status" value="1"/>
</dbReference>
<dbReference type="SUPFAM" id="SSF47459">
    <property type="entry name" value="HLH, helix-loop-helix DNA-binding domain"/>
    <property type="match status" value="1"/>
</dbReference>
<dbReference type="GO" id="GO:0003700">
    <property type="term" value="F:DNA-binding transcription factor activity"/>
    <property type="evidence" value="ECO:0007669"/>
    <property type="project" value="InterPro"/>
</dbReference>
<dbReference type="OrthoDB" id="2017571at2759"/>
<dbReference type="AlphaFoldDB" id="A0A2P6R8X9"/>
<comment type="caution">
    <text evidence="8">The sequence shown here is derived from an EMBL/GenBank/DDBJ whole genome shotgun (WGS) entry which is preliminary data.</text>
</comment>
<accession>A0A2P6R8X9</accession>
<dbReference type="SMART" id="SM00353">
    <property type="entry name" value="HLH"/>
    <property type="match status" value="1"/>
</dbReference>
<keyword evidence="8" id="KW-0378">Hydrolase</keyword>
<dbReference type="Gramene" id="PRQ42879">
    <property type="protein sequence ID" value="PRQ42879"/>
    <property type="gene ID" value="RchiOBHm_Chr3g0462431"/>
</dbReference>
<dbReference type="Gene3D" id="4.10.280.10">
    <property type="entry name" value="Helix-loop-helix DNA-binding domain"/>
    <property type="match status" value="1"/>
</dbReference>
<evidence type="ECO:0000313" key="8">
    <source>
        <dbReference type="EMBL" id="PRQ42879.1"/>
    </source>
</evidence>
<feature type="domain" description="BHLH" evidence="7">
    <location>
        <begin position="113"/>
        <end position="162"/>
    </location>
</feature>
<keyword evidence="4" id="KW-0804">Transcription</keyword>
<dbReference type="Pfam" id="PF00010">
    <property type="entry name" value="HLH"/>
    <property type="match status" value="1"/>
</dbReference>
<dbReference type="FunFam" id="4.10.280.10:FF:000089">
    <property type="entry name" value="Transcription factor LAX PANICLE"/>
    <property type="match status" value="1"/>
</dbReference>
<dbReference type="STRING" id="74649.A0A2P6R8X9"/>
<dbReference type="EMBL" id="PDCK01000041">
    <property type="protein sequence ID" value="PRQ42879.1"/>
    <property type="molecule type" value="Genomic_DNA"/>
</dbReference>
<evidence type="ECO:0000256" key="3">
    <source>
        <dbReference type="ARBA" id="ARBA00023125"/>
    </source>
</evidence>
<name>A0A2P6R8X9_ROSCH</name>
<dbReference type="GO" id="GO:0046983">
    <property type="term" value="F:protein dimerization activity"/>
    <property type="evidence" value="ECO:0007669"/>
    <property type="project" value="InterPro"/>
</dbReference>
<keyword evidence="5" id="KW-0539">Nucleus</keyword>
<dbReference type="PANTHER" id="PTHR45914:SF2">
    <property type="entry name" value="TRANSCRIPTION FACTOR BHLH140-LIKE PROTEIN"/>
    <property type="match status" value="1"/>
</dbReference>
<evidence type="ECO:0000256" key="2">
    <source>
        <dbReference type="ARBA" id="ARBA00023015"/>
    </source>
</evidence>
<gene>
    <name evidence="8" type="ORF">RchiOBHm_Chr3g0462431</name>
</gene>
<comment type="subcellular location">
    <subcellularLocation>
        <location evidence="1">Nucleus</location>
    </subcellularLocation>
</comment>
<dbReference type="GO" id="GO:0047627">
    <property type="term" value="F:adenylylsulfatase activity"/>
    <property type="evidence" value="ECO:0007669"/>
    <property type="project" value="UniProtKB-EC"/>
</dbReference>
<feature type="region of interest" description="Disordered" evidence="6">
    <location>
        <begin position="82"/>
        <end position="125"/>
    </location>
</feature>
<evidence type="ECO:0000259" key="7">
    <source>
        <dbReference type="PROSITE" id="PS50888"/>
    </source>
</evidence>
<dbReference type="InterPro" id="IPR045843">
    <property type="entry name" value="IND-like"/>
</dbReference>
<evidence type="ECO:0000256" key="6">
    <source>
        <dbReference type="SAM" id="MobiDB-lite"/>
    </source>
</evidence>
<dbReference type="Proteomes" id="UP000238479">
    <property type="component" value="Chromosome 3"/>
</dbReference>
<evidence type="ECO:0000256" key="5">
    <source>
        <dbReference type="ARBA" id="ARBA00023242"/>
    </source>
</evidence>
<dbReference type="EC" id="3.6.2.1" evidence="8"/>
<keyword evidence="2" id="KW-0805">Transcription regulation</keyword>
<sequence length="255" mass="28839">MTTSHSLIQNHPNKNTKLIQNLYPFAFFISLYIYHRTVPITVNPYQVEPNKLGLFAKMEYYFPASSDGSNFSSSSVITNTNTNNININGGRNKDKMKKGTSGNDQKSKNKVKLSTDPQSVAARERRHRISERFKILQSLVPGGTKLDTVSMLEEAIQYVKFLKSQIWLHQTMINFAGDDDNQYYDHDPTSGNVFQLPVHHGQPVDPPHQQALCYGQNSFVGTSSVQPSVPVMPEYSCFQGQEATPNIEAYMKYYS</sequence>
<evidence type="ECO:0000256" key="4">
    <source>
        <dbReference type="ARBA" id="ARBA00023163"/>
    </source>
</evidence>
<keyword evidence="9" id="KW-1185">Reference proteome</keyword>
<dbReference type="GO" id="GO:0005634">
    <property type="term" value="C:nucleus"/>
    <property type="evidence" value="ECO:0007669"/>
    <property type="project" value="UniProtKB-SubCell"/>
</dbReference>
<reference evidence="8 9" key="1">
    <citation type="journal article" date="2018" name="Nat. Genet.">
        <title>The Rosa genome provides new insights in the design of modern roses.</title>
        <authorList>
            <person name="Bendahmane M."/>
        </authorList>
    </citation>
    <scope>NUCLEOTIDE SEQUENCE [LARGE SCALE GENOMIC DNA]</scope>
    <source>
        <strain evidence="9">cv. Old Blush</strain>
    </source>
</reference>